<feature type="transmembrane region" description="Helical" evidence="8">
    <location>
        <begin position="113"/>
        <end position="136"/>
    </location>
</feature>
<feature type="transmembrane region" description="Helical" evidence="8">
    <location>
        <begin position="237"/>
        <end position="256"/>
    </location>
</feature>
<feature type="transmembrane region" description="Helical" evidence="8">
    <location>
        <begin position="175"/>
        <end position="197"/>
    </location>
</feature>
<dbReference type="Proteomes" id="UP001058271">
    <property type="component" value="Chromosome"/>
</dbReference>
<dbReference type="Gene3D" id="1.20.1250.20">
    <property type="entry name" value="MFS general substrate transporter like domains"/>
    <property type="match status" value="1"/>
</dbReference>
<evidence type="ECO:0000313" key="11">
    <source>
        <dbReference type="Proteomes" id="UP001058271"/>
    </source>
</evidence>
<feature type="transmembrane region" description="Helical" evidence="8">
    <location>
        <begin position="277"/>
        <end position="300"/>
    </location>
</feature>
<organism evidence="10 11">
    <name type="scientific">Dactylosporangium roseum</name>
    <dbReference type="NCBI Taxonomy" id="47989"/>
    <lineage>
        <taxon>Bacteria</taxon>
        <taxon>Bacillati</taxon>
        <taxon>Actinomycetota</taxon>
        <taxon>Actinomycetes</taxon>
        <taxon>Micromonosporales</taxon>
        <taxon>Micromonosporaceae</taxon>
        <taxon>Dactylosporangium</taxon>
    </lineage>
</organism>
<keyword evidence="2" id="KW-0813">Transport</keyword>
<feature type="transmembrane region" description="Helical" evidence="8">
    <location>
        <begin position="365"/>
        <end position="391"/>
    </location>
</feature>
<evidence type="ECO:0000256" key="5">
    <source>
        <dbReference type="ARBA" id="ARBA00022989"/>
    </source>
</evidence>
<name>A0ABY5ZFZ4_9ACTN</name>
<dbReference type="Pfam" id="PF07690">
    <property type="entry name" value="MFS_1"/>
    <property type="match status" value="1"/>
</dbReference>
<feature type="transmembrane region" description="Helical" evidence="8">
    <location>
        <begin position="58"/>
        <end position="76"/>
    </location>
</feature>
<comment type="subcellular location">
    <subcellularLocation>
        <location evidence="1">Cell membrane</location>
        <topology evidence="1">Multi-pass membrane protein</topology>
    </subcellularLocation>
</comment>
<dbReference type="PANTHER" id="PTHR42718">
    <property type="entry name" value="MAJOR FACILITATOR SUPERFAMILY MULTIDRUG TRANSPORTER MFSC"/>
    <property type="match status" value="1"/>
</dbReference>
<dbReference type="EMBL" id="CP073721">
    <property type="protein sequence ID" value="UWZ39194.1"/>
    <property type="molecule type" value="Genomic_DNA"/>
</dbReference>
<feature type="region of interest" description="Disordered" evidence="7">
    <location>
        <begin position="487"/>
        <end position="509"/>
    </location>
</feature>
<dbReference type="PROSITE" id="PS50850">
    <property type="entry name" value="MFS"/>
    <property type="match status" value="1"/>
</dbReference>
<keyword evidence="5 8" id="KW-1133">Transmembrane helix</keyword>
<feature type="transmembrane region" description="Helical" evidence="8">
    <location>
        <begin position="148"/>
        <end position="169"/>
    </location>
</feature>
<sequence>MTSTTRLGPPVADRIRGRLMLALIIICATQLMMVLDGTIVTVALPAIQRGLHLSTTDLVWVTTAYGLTYGGLLLIGGRAGDLFGRRRVFAFGLGVFTVASLVGGLAPDSTWLIVARAAQGIGSAAASPTALALIMSNFAAGRLRNKAMGAYAAMSSVGGALGQIAGGLFADLVGWRWIMFVNVPIGVAVLLLVPRALAEGQRAKGRLDAQGAAIVTAAMFMMVFGLTNASTYGWGDWIVAGPLLAACVMFAVFLLWEAKTPHAMLPLRIFTDRARAGTYALAFLIAASTFASFFFITLFFQNVQGYTPLRTGLSFLPIAGIVVVATQLSSRLVSRVQARYLLSGGVLVGAAGLAWLSRITADSSYLAVLAPLLLLWFGVGLGMVPMALMALAKVAPSESGIAAAVLNTGQQMGGAVGLAGLATLAVTVTRHDLAQQPGGGLSERAVAVATTHGYSHALLLGAGIAVLGFLVGVFVVGIGNKMKFGAGEDESAYESPGDGEARANRPATG</sequence>
<feature type="transmembrane region" description="Helical" evidence="8">
    <location>
        <begin position="209"/>
        <end position="231"/>
    </location>
</feature>
<evidence type="ECO:0000256" key="6">
    <source>
        <dbReference type="ARBA" id="ARBA00023136"/>
    </source>
</evidence>
<accession>A0ABY5ZFZ4</accession>
<gene>
    <name evidence="10" type="ORF">Drose_13745</name>
</gene>
<feature type="transmembrane region" description="Helical" evidence="8">
    <location>
        <begin position="312"/>
        <end position="328"/>
    </location>
</feature>
<reference evidence="10" key="1">
    <citation type="submission" date="2021-04" db="EMBL/GenBank/DDBJ databases">
        <title>Biosynthetic gene clusters of Dactylosporangioum roseum.</title>
        <authorList>
            <person name="Hartkoorn R.C."/>
            <person name="Beaudoing E."/>
            <person name="Hot D."/>
            <person name="Moureu S."/>
        </authorList>
    </citation>
    <scope>NUCLEOTIDE SEQUENCE</scope>
    <source>
        <strain evidence="10">NRRL B-16295</strain>
    </source>
</reference>
<dbReference type="Gene3D" id="1.20.1720.10">
    <property type="entry name" value="Multidrug resistance protein D"/>
    <property type="match status" value="1"/>
</dbReference>
<keyword evidence="6 8" id="KW-0472">Membrane</keyword>
<dbReference type="InterPro" id="IPR036259">
    <property type="entry name" value="MFS_trans_sf"/>
</dbReference>
<evidence type="ECO:0000256" key="2">
    <source>
        <dbReference type="ARBA" id="ARBA00022448"/>
    </source>
</evidence>
<feature type="transmembrane region" description="Helical" evidence="8">
    <location>
        <begin position="453"/>
        <end position="476"/>
    </location>
</feature>
<dbReference type="CDD" id="cd17321">
    <property type="entry name" value="MFS_MMR_MDR_like"/>
    <property type="match status" value="1"/>
</dbReference>
<dbReference type="SUPFAM" id="SSF103473">
    <property type="entry name" value="MFS general substrate transporter"/>
    <property type="match status" value="1"/>
</dbReference>
<keyword evidence="3" id="KW-1003">Cell membrane</keyword>
<protein>
    <submittedName>
        <fullName evidence="10">MFS transporter</fullName>
    </submittedName>
</protein>
<evidence type="ECO:0000256" key="7">
    <source>
        <dbReference type="SAM" id="MobiDB-lite"/>
    </source>
</evidence>
<evidence type="ECO:0000256" key="1">
    <source>
        <dbReference type="ARBA" id="ARBA00004651"/>
    </source>
</evidence>
<feature type="domain" description="Major facilitator superfamily (MFS) profile" evidence="9">
    <location>
        <begin position="22"/>
        <end position="480"/>
    </location>
</feature>
<evidence type="ECO:0000256" key="3">
    <source>
        <dbReference type="ARBA" id="ARBA00022475"/>
    </source>
</evidence>
<feature type="transmembrane region" description="Helical" evidence="8">
    <location>
        <begin position="21"/>
        <end position="46"/>
    </location>
</feature>
<feature type="transmembrane region" description="Helical" evidence="8">
    <location>
        <begin position="412"/>
        <end position="433"/>
    </location>
</feature>
<keyword evidence="11" id="KW-1185">Reference proteome</keyword>
<proteinExistence type="predicted"/>
<evidence type="ECO:0000259" key="9">
    <source>
        <dbReference type="PROSITE" id="PS50850"/>
    </source>
</evidence>
<dbReference type="InterPro" id="IPR011701">
    <property type="entry name" value="MFS"/>
</dbReference>
<dbReference type="InterPro" id="IPR020846">
    <property type="entry name" value="MFS_dom"/>
</dbReference>
<dbReference type="PANTHER" id="PTHR42718:SF46">
    <property type="entry name" value="BLR6921 PROTEIN"/>
    <property type="match status" value="1"/>
</dbReference>
<feature type="transmembrane region" description="Helical" evidence="8">
    <location>
        <begin position="88"/>
        <end position="107"/>
    </location>
</feature>
<dbReference type="RefSeq" id="WP_260728595.1">
    <property type="nucleotide sequence ID" value="NZ_BAAABS010000015.1"/>
</dbReference>
<keyword evidence="4 8" id="KW-0812">Transmembrane</keyword>
<evidence type="ECO:0000313" key="10">
    <source>
        <dbReference type="EMBL" id="UWZ39194.1"/>
    </source>
</evidence>
<evidence type="ECO:0000256" key="4">
    <source>
        <dbReference type="ARBA" id="ARBA00022692"/>
    </source>
</evidence>
<feature type="transmembrane region" description="Helical" evidence="8">
    <location>
        <begin position="340"/>
        <end position="359"/>
    </location>
</feature>
<evidence type="ECO:0000256" key="8">
    <source>
        <dbReference type="SAM" id="Phobius"/>
    </source>
</evidence>